<proteinExistence type="predicted"/>
<keyword evidence="1" id="KW-0732">Signal</keyword>
<dbReference type="EMBL" id="GGFJ01014715">
    <property type="protein sequence ID" value="MBW63856.1"/>
    <property type="molecule type" value="Transcribed_RNA"/>
</dbReference>
<feature type="chain" id="PRO_5014798647" evidence="1">
    <location>
        <begin position="26"/>
        <end position="68"/>
    </location>
</feature>
<sequence>MRQSFGFDVAHGPLLFLLLVPASFSCDTSSNVAMVVQHYRLCRVQPCVAGVVCTALMVPLDRCLNSHP</sequence>
<reference evidence="2" key="1">
    <citation type="submission" date="2018-01" db="EMBL/GenBank/DDBJ databases">
        <title>An insight into the sialome of Amazonian anophelines.</title>
        <authorList>
            <person name="Ribeiro J.M."/>
            <person name="Scarpassa V."/>
            <person name="Calvo E."/>
        </authorList>
    </citation>
    <scope>NUCLEOTIDE SEQUENCE</scope>
    <source>
        <tissue evidence="2">Salivary glands</tissue>
    </source>
</reference>
<name>A0A2M4CEU4_9DIPT</name>
<dbReference type="AlphaFoldDB" id="A0A2M4CEU4"/>
<evidence type="ECO:0000256" key="1">
    <source>
        <dbReference type="SAM" id="SignalP"/>
    </source>
</evidence>
<evidence type="ECO:0000313" key="2">
    <source>
        <dbReference type="EMBL" id="MBW63856.1"/>
    </source>
</evidence>
<protein>
    <submittedName>
        <fullName evidence="2">Putative secreted protein</fullName>
    </submittedName>
</protein>
<organism evidence="2">
    <name type="scientific">Anopheles marajoara</name>
    <dbReference type="NCBI Taxonomy" id="58244"/>
    <lineage>
        <taxon>Eukaryota</taxon>
        <taxon>Metazoa</taxon>
        <taxon>Ecdysozoa</taxon>
        <taxon>Arthropoda</taxon>
        <taxon>Hexapoda</taxon>
        <taxon>Insecta</taxon>
        <taxon>Pterygota</taxon>
        <taxon>Neoptera</taxon>
        <taxon>Endopterygota</taxon>
        <taxon>Diptera</taxon>
        <taxon>Nematocera</taxon>
        <taxon>Culicoidea</taxon>
        <taxon>Culicidae</taxon>
        <taxon>Anophelinae</taxon>
        <taxon>Anopheles</taxon>
    </lineage>
</organism>
<feature type="signal peptide" evidence="1">
    <location>
        <begin position="1"/>
        <end position="25"/>
    </location>
</feature>
<accession>A0A2M4CEU4</accession>
<dbReference type="PROSITE" id="PS51257">
    <property type="entry name" value="PROKAR_LIPOPROTEIN"/>
    <property type="match status" value="1"/>
</dbReference>